<dbReference type="SMART" id="SM00986">
    <property type="entry name" value="UDG"/>
    <property type="match status" value="1"/>
</dbReference>
<dbReference type="Proteomes" id="UP000273326">
    <property type="component" value="Chromosome"/>
</dbReference>
<feature type="domain" description="Uracil-DNA glycosylase-like" evidence="1">
    <location>
        <begin position="6"/>
        <end position="151"/>
    </location>
</feature>
<dbReference type="EC" id="3.2.2.15" evidence="2"/>
<organism evidence="2 3">
    <name type="scientific">Jeotgalibaca ciconiae</name>
    <dbReference type="NCBI Taxonomy" id="2496265"/>
    <lineage>
        <taxon>Bacteria</taxon>
        <taxon>Bacillati</taxon>
        <taxon>Bacillota</taxon>
        <taxon>Bacilli</taxon>
        <taxon>Lactobacillales</taxon>
        <taxon>Carnobacteriaceae</taxon>
        <taxon>Jeotgalibaca</taxon>
    </lineage>
</organism>
<name>A0A3Q9BM52_9LACT</name>
<protein>
    <submittedName>
        <fullName evidence="2">DNA-deoxyinosine glycosylase</fullName>
        <ecNumber evidence="2">3.2.2.15</ecNumber>
    </submittedName>
</protein>
<proteinExistence type="predicted"/>
<keyword evidence="2" id="KW-0326">Glycosidase</keyword>
<dbReference type="EMBL" id="CP034465">
    <property type="protein sequence ID" value="AZP05562.1"/>
    <property type="molecule type" value="Genomic_DNA"/>
</dbReference>
<evidence type="ECO:0000259" key="1">
    <source>
        <dbReference type="SMART" id="SM00986"/>
    </source>
</evidence>
<dbReference type="OrthoDB" id="9796171at2"/>
<reference evidence="3" key="1">
    <citation type="submission" date="2018-12" db="EMBL/GenBank/DDBJ databases">
        <title>Complete genome sequencing of Jeotgalibaca sp. H21T32.</title>
        <authorList>
            <person name="Bae J.-W."/>
            <person name="Lee S.-Y."/>
        </authorList>
    </citation>
    <scope>NUCLEOTIDE SEQUENCE [LARGE SCALE GENOMIC DNA]</scope>
    <source>
        <strain evidence="3">H21T32</strain>
    </source>
</reference>
<dbReference type="InterPro" id="IPR005122">
    <property type="entry name" value="Uracil-DNA_glycosylase-like"/>
</dbReference>
<dbReference type="Gene3D" id="3.40.470.10">
    <property type="entry name" value="Uracil-DNA glycosylase-like domain"/>
    <property type="match status" value="1"/>
</dbReference>
<accession>A0A3Q9BM52</accession>
<dbReference type="Pfam" id="PF03167">
    <property type="entry name" value="UDG"/>
    <property type="match status" value="1"/>
</dbReference>
<keyword evidence="3" id="KW-1185">Reference proteome</keyword>
<dbReference type="GO" id="GO:0033958">
    <property type="term" value="F:DNA-deoxyinosine glycosylase activity"/>
    <property type="evidence" value="ECO:0007669"/>
    <property type="project" value="UniProtKB-EC"/>
</dbReference>
<keyword evidence="2" id="KW-0378">Hydrolase</keyword>
<evidence type="ECO:0000313" key="2">
    <source>
        <dbReference type="EMBL" id="AZP05562.1"/>
    </source>
</evidence>
<evidence type="ECO:0000313" key="3">
    <source>
        <dbReference type="Proteomes" id="UP000273326"/>
    </source>
</evidence>
<dbReference type="InterPro" id="IPR036895">
    <property type="entry name" value="Uracil-DNA_glycosylase-like_sf"/>
</dbReference>
<gene>
    <name evidence="2" type="ORF">EJN90_13490</name>
</gene>
<dbReference type="NCBIfam" id="TIGR04274">
    <property type="entry name" value="hypoxanDNAglyco"/>
    <property type="match status" value="1"/>
</dbReference>
<sequence length="159" mass="18409">MKQGLEPIYNENTEILILGSAPSEKSLELQQYYGNKGNFFWRIIFSCLNTNDPIDYQERLKLLKENKIGLWDIFGRFDRKGSLDSNFVTVKLNHFDKILSETSIKLIIANGNTAHQQIVASNIFNEYRVIKCLSTSGANNRKMVERQNEWQAAIQPFLF</sequence>
<dbReference type="CDD" id="cd10032">
    <property type="entry name" value="UDG-F6_HDG"/>
    <property type="match status" value="1"/>
</dbReference>
<dbReference type="SMART" id="SM00987">
    <property type="entry name" value="UreE_C"/>
    <property type="match status" value="1"/>
</dbReference>
<dbReference type="SUPFAM" id="SSF52141">
    <property type="entry name" value="Uracil-DNA glycosylase-like"/>
    <property type="match status" value="1"/>
</dbReference>
<dbReference type="KEGG" id="jeh:EJN90_13490"/>
<dbReference type="InterPro" id="IPR026353">
    <property type="entry name" value="Hypoxan-DNA_Glyclase"/>
</dbReference>
<dbReference type="RefSeq" id="WP_126112087.1">
    <property type="nucleotide sequence ID" value="NZ_CP034465.1"/>
</dbReference>
<dbReference type="AlphaFoldDB" id="A0A3Q9BM52"/>